<dbReference type="PANTHER" id="PTHR38118:SF4">
    <property type="match status" value="1"/>
</dbReference>
<evidence type="ECO:0000313" key="4">
    <source>
        <dbReference type="EMBL" id="EAW11811.1"/>
    </source>
</evidence>
<dbReference type="RefSeq" id="XP_001273237.1">
    <property type="nucleotide sequence ID" value="XM_001273236.1"/>
</dbReference>
<dbReference type="GeneID" id="4705567"/>
<evidence type="ECO:0000313" key="5">
    <source>
        <dbReference type="Proteomes" id="UP000006701"/>
    </source>
</evidence>
<dbReference type="EMBL" id="DS027051">
    <property type="protein sequence ID" value="EAW11811.1"/>
    <property type="molecule type" value="Genomic_DNA"/>
</dbReference>
<feature type="signal peptide" evidence="2">
    <location>
        <begin position="1"/>
        <end position="17"/>
    </location>
</feature>
<dbReference type="PANTHER" id="PTHR38118">
    <property type="entry name" value="ANCHORED CELL WALL PROTEIN 11-RELATED"/>
    <property type="match status" value="1"/>
</dbReference>
<dbReference type="Proteomes" id="UP000006701">
    <property type="component" value="Unassembled WGS sequence"/>
</dbReference>
<feature type="region of interest" description="Disordered" evidence="1">
    <location>
        <begin position="119"/>
        <end position="171"/>
    </location>
</feature>
<sequence length="200" mass="20712">MRSFAVVLSTLVAATAATSSYTLPAGFNIGQILPAERNSWCLAERNACPKICGGTTNSNSCDPQTLDFACVCSNGTTANVEPYTQTIPFFVCQATFAQCIAAAATLDDDEKCKDAQKKCGTEDPFSSDSSSTTTTSSSSVPTATETESSTGKQVETSATASSTTSSTASAQTSNAAIRVGQEHSTGLMATVFFFAARLLL</sequence>
<dbReference type="STRING" id="344612.A1CD84"/>
<dbReference type="OMA" id="CSAQRNT"/>
<dbReference type="Pfam" id="PF24808">
    <property type="entry name" value="DUF7707"/>
    <property type="match status" value="1"/>
</dbReference>
<feature type="domain" description="DUF7707" evidence="3">
    <location>
        <begin position="27"/>
        <end position="124"/>
    </location>
</feature>
<evidence type="ECO:0000259" key="3">
    <source>
        <dbReference type="Pfam" id="PF24808"/>
    </source>
</evidence>
<name>A1CD84_ASPCL</name>
<feature type="chain" id="PRO_5002633474" description="DUF7707 domain-containing protein" evidence="2">
    <location>
        <begin position="18"/>
        <end position="200"/>
    </location>
</feature>
<feature type="compositionally biased region" description="Low complexity" evidence="1">
    <location>
        <begin position="126"/>
        <end position="171"/>
    </location>
</feature>
<dbReference type="OrthoDB" id="2121879at2759"/>
<keyword evidence="5" id="KW-1185">Reference proteome</keyword>
<dbReference type="eggNOG" id="ENOG502SSWV">
    <property type="taxonomic scope" value="Eukaryota"/>
</dbReference>
<dbReference type="KEGG" id="act:ACLA_005670"/>
<reference evidence="4 5" key="1">
    <citation type="journal article" date="2008" name="PLoS Genet.">
        <title>Genomic islands in the pathogenic filamentous fungus Aspergillus fumigatus.</title>
        <authorList>
            <person name="Fedorova N.D."/>
            <person name="Khaldi N."/>
            <person name="Joardar V.S."/>
            <person name="Maiti R."/>
            <person name="Amedeo P."/>
            <person name="Anderson M.J."/>
            <person name="Crabtree J."/>
            <person name="Silva J.C."/>
            <person name="Badger J.H."/>
            <person name="Albarraq A."/>
            <person name="Angiuoli S."/>
            <person name="Bussey H."/>
            <person name="Bowyer P."/>
            <person name="Cotty P.J."/>
            <person name="Dyer P.S."/>
            <person name="Egan A."/>
            <person name="Galens K."/>
            <person name="Fraser-Liggett C.M."/>
            <person name="Haas B.J."/>
            <person name="Inman J.M."/>
            <person name="Kent R."/>
            <person name="Lemieux S."/>
            <person name="Malavazi I."/>
            <person name="Orvis J."/>
            <person name="Roemer T."/>
            <person name="Ronning C.M."/>
            <person name="Sundaram J.P."/>
            <person name="Sutton G."/>
            <person name="Turner G."/>
            <person name="Venter J.C."/>
            <person name="White O.R."/>
            <person name="Whitty B.R."/>
            <person name="Youngman P."/>
            <person name="Wolfe K.H."/>
            <person name="Goldman G.H."/>
            <person name="Wortman J.R."/>
            <person name="Jiang B."/>
            <person name="Denning D.W."/>
            <person name="Nierman W.C."/>
        </authorList>
    </citation>
    <scope>NUCLEOTIDE SEQUENCE [LARGE SCALE GENOMIC DNA]</scope>
    <source>
        <strain evidence="5">ATCC 1007 / CBS 513.65 / DSM 816 / NCTC 3887 / NRRL 1</strain>
    </source>
</reference>
<gene>
    <name evidence="4" type="ORF">ACLA_005670</name>
</gene>
<dbReference type="VEuPathDB" id="FungiDB:ACLA_005670"/>
<evidence type="ECO:0000256" key="1">
    <source>
        <dbReference type="SAM" id="MobiDB-lite"/>
    </source>
</evidence>
<dbReference type="InterPro" id="IPR056124">
    <property type="entry name" value="DUF7707"/>
</dbReference>
<keyword evidence="2" id="KW-0732">Signal</keyword>
<evidence type="ECO:0000256" key="2">
    <source>
        <dbReference type="SAM" id="SignalP"/>
    </source>
</evidence>
<proteinExistence type="predicted"/>
<organism evidence="4 5">
    <name type="scientific">Aspergillus clavatus (strain ATCC 1007 / CBS 513.65 / DSM 816 / NCTC 3887 / NRRL 1 / QM 1276 / 107)</name>
    <dbReference type="NCBI Taxonomy" id="344612"/>
    <lineage>
        <taxon>Eukaryota</taxon>
        <taxon>Fungi</taxon>
        <taxon>Dikarya</taxon>
        <taxon>Ascomycota</taxon>
        <taxon>Pezizomycotina</taxon>
        <taxon>Eurotiomycetes</taxon>
        <taxon>Eurotiomycetidae</taxon>
        <taxon>Eurotiales</taxon>
        <taxon>Aspergillaceae</taxon>
        <taxon>Aspergillus</taxon>
        <taxon>Aspergillus subgen. Fumigati</taxon>
    </lineage>
</organism>
<dbReference type="AlphaFoldDB" id="A1CD84"/>
<dbReference type="HOGENOM" id="CLU_084512_1_0_1"/>
<protein>
    <recommendedName>
        <fullName evidence="3">DUF7707 domain-containing protein</fullName>
    </recommendedName>
</protein>
<accession>A1CD84</accession>